<protein>
    <submittedName>
        <fullName evidence="2">Uncharacterized protein</fullName>
    </submittedName>
</protein>
<keyword evidence="1" id="KW-0812">Transmembrane</keyword>
<sequence length="52" mass="6080">MSLISFPFFIISLIWIIVLLFKHKCLNAFLIAVFLLSSLMLVVSFITFWNMP</sequence>
<keyword evidence="1" id="KW-1133">Transmembrane helix</keyword>
<dbReference type="Proteomes" id="UP000004625">
    <property type="component" value="Unassembled WGS sequence"/>
</dbReference>
<organism evidence="2 3">
    <name type="scientific">Lentilactobacillus parafarraginis F0439</name>
    <dbReference type="NCBI Taxonomy" id="797515"/>
    <lineage>
        <taxon>Bacteria</taxon>
        <taxon>Bacillati</taxon>
        <taxon>Bacillota</taxon>
        <taxon>Bacilli</taxon>
        <taxon>Lactobacillales</taxon>
        <taxon>Lactobacillaceae</taxon>
        <taxon>Lentilactobacillus</taxon>
    </lineage>
</organism>
<dbReference type="PATRIC" id="fig|797515.3.peg.207"/>
<name>G9ZKH8_9LACO</name>
<accession>G9ZKH8</accession>
<feature type="transmembrane region" description="Helical" evidence="1">
    <location>
        <begin position="6"/>
        <end position="21"/>
    </location>
</feature>
<evidence type="ECO:0000256" key="1">
    <source>
        <dbReference type="SAM" id="Phobius"/>
    </source>
</evidence>
<keyword evidence="1" id="KW-0472">Membrane</keyword>
<reference evidence="2 3" key="1">
    <citation type="submission" date="2011-09" db="EMBL/GenBank/DDBJ databases">
        <authorList>
            <person name="Weinstock G."/>
            <person name="Sodergren E."/>
            <person name="Clifton S."/>
            <person name="Fulton L."/>
            <person name="Fulton B."/>
            <person name="Courtney L."/>
            <person name="Fronick C."/>
            <person name="Harrison M."/>
            <person name="Strong C."/>
            <person name="Farmer C."/>
            <person name="Delahaunty K."/>
            <person name="Markovic C."/>
            <person name="Hall O."/>
            <person name="Minx P."/>
            <person name="Tomlinson C."/>
            <person name="Mitreva M."/>
            <person name="Hou S."/>
            <person name="Chen J."/>
            <person name="Wollam A."/>
            <person name="Pepin K.H."/>
            <person name="Johnson M."/>
            <person name="Bhonagiri V."/>
            <person name="Zhang X."/>
            <person name="Suruliraj S."/>
            <person name="Warren W."/>
            <person name="Chinwalla A."/>
            <person name="Mardis E.R."/>
            <person name="Wilson R.K."/>
        </authorList>
    </citation>
    <scope>NUCLEOTIDE SEQUENCE [LARGE SCALE GENOMIC DNA]</scope>
    <source>
        <strain evidence="2 3">F0439</strain>
    </source>
</reference>
<comment type="caution">
    <text evidence="2">The sequence shown here is derived from an EMBL/GenBank/DDBJ whole genome shotgun (WGS) entry which is preliminary data.</text>
</comment>
<dbReference type="HOGENOM" id="CLU_3081173_0_0_9"/>
<dbReference type="AlphaFoldDB" id="G9ZKH8"/>
<dbReference type="EMBL" id="AGEY01000012">
    <property type="protein sequence ID" value="EHM01107.1"/>
    <property type="molecule type" value="Genomic_DNA"/>
</dbReference>
<gene>
    <name evidence="2" type="ORF">HMPREF9103_00226</name>
</gene>
<feature type="transmembrane region" description="Helical" evidence="1">
    <location>
        <begin position="28"/>
        <end position="49"/>
    </location>
</feature>
<evidence type="ECO:0000313" key="2">
    <source>
        <dbReference type="EMBL" id="EHM01107.1"/>
    </source>
</evidence>
<dbReference type="STRING" id="797515.HMPREF9103_00226"/>
<evidence type="ECO:0000313" key="3">
    <source>
        <dbReference type="Proteomes" id="UP000004625"/>
    </source>
</evidence>
<keyword evidence="3" id="KW-1185">Reference proteome</keyword>
<proteinExistence type="predicted"/>